<dbReference type="PANTHER" id="PTHR46082">
    <property type="entry name" value="ATP/GTP-BINDING PROTEIN-RELATED"/>
    <property type="match status" value="1"/>
</dbReference>
<gene>
    <name evidence="2" type="ORF">ABT404_09970</name>
</gene>
<evidence type="ECO:0000259" key="1">
    <source>
        <dbReference type="Pfam" id="PF00931"/>
    </source>
</evidence>
<dbReference type="Proteomes" id="UP001474181">
    <property type="component" value="Unassembled WGS sequence"/>
</dbReference>
<reference evidence="2 3" key="1">
    <citation type="submission" date="2024-06" db="EMBL/GenBank/DDBJ databases">
        <title>The Natural Products Discovery Center: Release of the First 8490 Sequenced Strains for Exploring Actinobacteria Biosynthetic Diversity.</title>
        <authorList>
            <person name="Kalkreuter E."/>
            <person name="Kautsar S.A."/>
            <person name="Yang D."/>
            <person name="Bader C.D."/>
            <person name="Teijaro C.N."/>
            <person name="Fluegel L."/>
            <person name="Davis C.M."/>
            <person name="Simpson J.R."/>
            <person name="Lauterbach L."/>
            <person name="Steele A.D."/>
            <person name="Gui C."/>
            <person name="Meng S."/>
            <person name="Li G."/>
            <person name="Viehrig K."/>
            <person name="Ye F."/>
            <person name="Su P."/>
            <person name="Kiefer A.F."/>
            <person name="Nichols A."/>
            <person name="Cepeda A.J."/>
            <person name="Yan W."/>
            <person name="Fan B."/>
            <person name="Jiang Y."/>
            <person name="Adhikari A."/>
            <person name="Zheng C.-J."/>
            <person name="Schuster L."/>
            <person name="Cowan T.M."/>
            <person name="Smanski M.J."/>
            <person name="Chevrette M.G."/>
            <person name="De Carvalho L.P.S."/>
            <person name="Shen B."/>
        </authorList>
    </citation>
    <scope>NUCLEOTIDE SEQUENCE [LARGE SCALE GENOMIC DNA]</scope>
    <source>
        <strain evidence="2 3">NPDC000234</strain>
    </source>
</reference>
<dbReference type="PRINTS" id="PR00364">
    <property type="entry name" value="DISEASERSIST"/>
</dbReference>
<accession>A0ABV1WSF5</accession>
<dbReference type="Pfam" id="PF00931">
    <property type="entry name" value="NB-ARC"/>
    <property type="match status" value="1"/>
</dbReference>
<dbReference type="SMART" id="SM00028">
    <property type="entry name" value="TPR"/>
    <property type="match status" value="6"/>
</dbReference>
<evidence type="ECO:0000313" key="2">
    <source>
        <dbReference type="EMBL" id="MER7179793.1"/>
    </source>
</evidence>
<proteinExistence type="predicted"/>
<sequence>MANLPGSATGLFVGRDDEVGRLRHLLAREGEAAVTQDGSGARAIHGLGGIGKTTLALHYAHRYRSSYTLVWWINATTTEQIVADLASLAGRLCQDWAASVDVEQRAAWALLWLQWHPGWLLVFDNVEDPELLRHYLGTLPDGHHLATSRRATGWYAIAPTMPLGLLELTAAADLLCAIAFDARPPSPDQRGQAEELATDLGYLPLALEQAGAYLHQTGTGIDTYRRALGPMLAKGADGISAERTIARIWNQTLIVIAHRDPLAVTLLNMMAWTAPDDIPRTLLASVAPDPVAVDDALGVLHAYNMIAFTADRQGINIHRLVQTVLRTRTATQPGAYLPGRREAEEAVWEVLPDEEGLATDHAVLWERLLPHVTSLAESTPPDNPASASTAHAYHSAAQYLYRQGRDAHTITLRTLALTQYEEVLGDTHPNTMNSRNNLALAYRSAGDLGRAIPLYETTLAQCEQVLGDTHPDTLISRNNLAGAYESAGDLGRAIPLYETTLAQREQVLGDTHPDTLISRNNLAYAYHAAGDLARAIPLLEATLAQREQVLGDTHPHTLNSRNNLASAYDSAGDLGRAIPLYETTLAQREQVLGDTHPHTLISRNNLAYAYHAAGDLARAIPLLEATITQYKQVLGDTHPHTLISRNNLARAYESAGDLERAISLYETTLTQYEQVLGDTYPDTLISRNNLARARAVQQRNTATSATDHDRQLP</sequence>
<dbReference type="SUPFAM" id="SSF52540">
    <property type="entry name" value="P-loop containing nucleoside triphosphate hydrolases"/>
    <property type="match status" value="1"/>
</dbReference>
<dbReference type="InterPro" id="IPR011990">
    <property type="entry name" value="TPR-like_helical_dom_sf"/>
</dbReference>
<dbReference type="Pfam" id="PF13424">
    <property type="entry name" value="TPR_12"/>
    <property type="match status" value="3"/>
</dbReference>
<organism evidence="2 3">
    <name type="scientific">Streptomyces hyaluromycini</name>
    <dbReference type="NCBI Taxonomy" id="1377993"/>
    <lineage>
        <taxon>Bacteria</taxon>
        <taxon>Bacillati</taxon>
        <taxon>Actinomycetota</taxon>
        <taxon>Actinomycetes</taxon>
        <taxon>Kitasatosporales</taxon>
        <taxon>Streptomycetaceae</taxon>
        <taxon>Streptomyces</taxon>
    </lineage>
</organism>
<comment type="caution">
    <text evidence="2">The sequence shown here is derived from an EMBL/GenBank/DDBJ whole genome shotgun (WGS) entry which is preliminary data.</text>
</comment>
<dbReference type="InterPro" id="IPR027417">
    <property type="entry name" value="P-loop_NTPase"/>
</dbReference>
<dbReference type="InterPro" id="IPR002182">
    <property type="entry name" value="NB-ARC"/>
</dbReference>
<dbReference type="Gene3D" id="1.25.40.10">
    <property type="entry name" value="Tetratricopeptide repeat domain"/>
    <property type="match status" value="2"/>
</dbReference>
<feature type="domain" description="NB-ARC" evidence="1">
    <location>
        <begin position="37"/>
        <end position="142"/>
    </location>
</feature>
<protein>
    <submittedName>
        <fullName evidence="2">Tetratricopeptide repeat protein</fullName>
    </submittedName>
</protein>
<dbReference type="InterPro" id="IPR019734">
    <property type="entry name" value="TPR_rpt"/>
</dbReference>
<dbReference type="RefSeq" id="WP_350779295.1">
    <property type="nucleotide sequence ID" value="NZ_JBEPEK010000052.1"/>
</dbReference>
<dbReference type="SUPFAM" id="SSF48452">
    <property type="entry name" value="TPR-like"/>
    <property type="match status" value="3"/>
</dbReference>
<dbReference type="PANTHER" id="PTHR46082:SF6">
    <property type="entry name" value="AAA+ ATPASE DOMAIN-CONTAINING PROTEIN-RELATED"/>
    <property type="match status" value="1"/>
</dbReference>
<dbReference type="EMBL" id="JBEPEK010000052">
    <property type="protein sequence ID" value="MER7179793.1"/>
    <property type="molecule type" value="Genomic_DNA"/>
</dbReference>
<evidence type="ECO:0000313" key="3">
    <source>
        <dbReference type="Proteomes" id="UP001474181"/>
    </source>
</evidence>
<keyword evidence="3" id="KW-1185">Reference proteome</keyword>
<dbReference type="InterPro" id="IPR053137">
    <property type="entry name" value="NLR-like"/>
</dbReference>
<dbReference type="Gene3D" id="3.40.50.300">
    <property type="entry name" value="P-loop containing nucleotide triphosphate hydrolases"/>
    <property type="match status" value="1"/>
</dbReference>
<name>A0ABV1WSF5_9ACTN</name>